<dbReference type="AlphaFoldDB" id="A0A7W6HFC0"/>
<organism evidence="3 4">
    <name type="scientific">Aurantimonas endophytica</name>
    <dbReference type="NCBI Taxonomy" id="1522175"/>
    <lineage>
        <taxon>Bacteria</taxon>
        <taxon>Pseudomonadati</taxon>
        <taxon>Pseudomonadota</taxon>
        <taxon>Alphaproteobacteria</taxon>
        <taxon>Hyphomicrobiales</taxon>
        <taxon>Aurantimonadaceae</taxon>
        <taxon>Aurantimonas</taxon>
    </lineage>
</organism>
<dbReference type="Proteomes" id="UP000588647">
    <property type="component" value="Unassembled WGS sequence"/>
</dbReference>
<accession>A0A7W6HFC0</accession>
<proteinExistence type="predicted"/>
<dbReference type="InterPro" id="IPR045599">
    <property type="entry name" value="DUF6456"/>
</dbReference>
<evidence type="ECO:0000256" key="1">
    <source>
        <dbReference type="SAM" id="MobiDB-lite"/>
    </source>
</evidence>
<dbReference type="RefSeq" id="WP_183209782.1">
    <property type="nucleotide sequence ID" value="NZ_JAAAMM010000004.1"/>
</dbReference>
<dbReference type="Pfam" id="PF20057">
    <property type="entry name" value="DUF6456"/>
    <property type="match status" value="1"/>
</dbReference>
<keyword evidence="4" id="KW-1185">Reference proteome</keyword>
<name>A0A7W6HFC0_9HYPH</name>
<reference evidence="3 4" key="1">
    <citation type="submission" date="2020-08" db="EMBL/GenBank/DDBJ databases">
        <title>Genomic Encyclopedia of Type Strains, Phase IV (KMG-IV): sequencing the most valuable type-strain genomes for metagenomic binning, comparative biology and taxonomic classification.</title>
        <authorList>
            <person name="Goeker M."/>
        </authorList>
    </citation>
    <scope>NUCLEOTIDE SEQUENCE [LARGE SCALE GENOMIC DNA]</scope>
    <source>
        <strain evidence="3 4">DSM 103570</strain>
    </source>
</reference>
<evidence type="ECO:0000313" key="4">
    <source>
        <dbReference type="Proteomes" id="UP000588647"/>
    </source>
</evidence>
<sequence length="169" mass="18087">MTARAGFNPDESPLARLASRGGRGGGAFLDASETIAGERLRADFTRGQLMPGITQRWDSQPRQARGSAGSRDLSDSAIDARRRVDAAVVAVGPELSGVLLDVCCFLKGLEVVERERQWPARSAKLMLKAGLGVLARHYGIDAARQSGRPTIRRWGTADYRPTIGGGLEG</sequence>
<protein>
    <recommendedName>
        <fullName evidence="2">DUF6456 domain-containing protein</fullName>
    </recommendedName>
</protein>
<feature type="region of interest" description="Disordered" evidence="1">
    <location>
        <begin position="51"/>
        <end position="76"/>
    </location>
</feature>
<dbReference type="EMBL" id="JACIEM010000004">
    <property type="protein sequence ID" value="MBB4004184.1"/>
    <property type="molecule type" value="Genomic_DNA"/>
</dbReference>
<evidence type="ECO:0000313" key="3">
    <source>
        <dbReference type="EMBL" id="MBB4004184.1"/>
    </source>
</evidence>
<gene>
    <name evidence="3" type="ORF">GGR03_003272</name>
</gene>
<evidence type="ECO:0000259" key="2">
    <source>
        <dbReference type="Pfam" id="PF20057"/>
    </source>
</evidence>
<comment type="caution">
    <text evidence="3">The sequence shown here is derived from an EMBL/GenBank/DDBJ whole genome shotgun (WGS) entry which is preliminary data.</text>
</comment>
<feature type="region of interest" description="Disordered" evidence="1">
    <location>
        <begin position="1"/>
        <end position="26"/>
    </location>
</feature>
<feature type="domain" description="DUF6456" evidence="2">
    <location>
        <begin position="7"/>
        <end position="139"/>
    </location>
</feature>